<evidence type="ECO:0000256" key="3">
    <source>
        <dbReference type="ARBA" id="ARBA00022596"/>
    </source>
</evidence>
<evidence type="ECO:0000256" key="6">
    <source>
        <dbReference type="PIRSR" id="PIRSR601501-1"/>
    </source>
</evidence>
<sequence>MSATNNNTIHVPILTRVEGEGALTIRLQDGQLQDVQLRIYEPPRLFEALLQGRPLEDAPDITARICGICPVAYQMSSVHALEQALQVEITPQIRRLRRLLYCGEWIESHALHVHLLHAPDFFGASSGIELARTHPGELRRGLRLKKHGNELVAAIGGRAIHPVNVTVGGFHRWPRRDDLRRLIPDFEWGLEAAVEATRWAADFPFPDLDIDGEFVALSHPDEYPMNEGVIGSSVLPAVPVSEFRRHFSEVHVPHSTAMQAVRLPAGEPYLLGPLSRVLLNRDRLSPRARALADEIGLADSGRNPYRALLARCLEVVHAYEESLDILRHHDLSGPCRQNYAPRAGVGCAATEAPRGLLFHEYEIDDRGRIVRAVIVPPTSQNQGQIEADLRRQLQAQLARGMSRDELALKAEQLVRCYDPCISCATHFLRVHWEER</sequence>
<keyword evidence="5" id="KW-0560">Oxidoreductase</keyword>
<feature type="binding site" evidence="6">
    <location>
        <position position="420"/>
    </location>
    <ligand>
        <name>Ni(2+)</name>
        <dbReference type="ChEBI" id="CHEBI:49786"/>
    </ligand>
</feature>
<dbReference type="InterPro" id="IPR001501">
    <property type="entry name" value="Ni-dep_hyd_lsu"/>
</dbReference>
<comment type="cofactor">
    <cofactor evidence="6">
        <name>Fe cation</name>
        <dbReference type="ChEBI" id="CHEBI:24875"/>
    </cofactor>
</comment>
<comment type="similarity">
    <text evidence="2">Belongs to the [NiFe]/[NiFeSe] hydrogenase large subunit family.</text>
</comment>
<dbReference type="Gene3D" id="1.10.645.10">
    <property type="entry name" value="Cytochrome-c3 Hydrogenase, chain B"/>
    <property type="match status" value="1"/>
</dbReference>
<protein>
    <submittedName>
        <fullName evidence="7">Ni/Fe hydrogenase subunit alpha</fullName>
    </submittedName>
</protein>
<dbReference type="InterPro" id="IPR018194">
    <property type="entry name" value="Ni-dep_hyd_lsu_Ni_BS"/>
</dbReference>
<dbReference type="GO" id="GO:0008901">
    <property type="term" value="F:ferredoxin hydrogenase activity"/>
    <property type="evidence" value="ECO:0007669"/>
    <property type="project" value="InterPro"/>
</dbReference>
<dbReference type="PROSITE" id="PS00508">
    <property type="entry name" value="NI_HGENASE_L_2"/>
    <property type="match status" value="1"/>
</dbReference>
<organism evidence="7">
    <name type="scientific">Schlesneria paludicola</name>
    <dbReference type="NCBI Taxonomy" id="360056"/>
    <lineage>
        <taxon>Bacteria</taxon>
        <taxon>Pseudomonadati</taxon>
        <taxon>Planctomycetota</taxon>
        <taxon>Planctomycetia</taxon>
        <taxon>Planctomycetales</taxon>
        <taxon>Planctomycetaceae</taxon>
        <taxon>Schlesneria</taxon>
    </lineage>
</organism>
<proteinExistence type="inferred from homology"/>
<keyword evidence="4 6" id="KW-0479">Metal-binding</keyword>
<feature type="binding site" evidence="6">
    <location>
        <position position="374"/>
    </location>
    <ligand>
        <name>Mg(2+)</name>
        <dbReference type="ChEBI" id="CHEBI:18420"/>
    </ligand>
</feature>
<gene>
    <name evidence="7" type="ORF">ENQ76_07165</name>
</gene>
<evidence type="ECO:0000313" key="7">
    <source>
        <dbReference type="EMBL" id="HEN15231.1"/>
    </source>
</evidence>
<dbReference type="Pfam" id="PF00374">
    <property type="entry name" value="NiFeSe_Hases"/>
    <property type="match status" value="2"/>
</dbReference>
<name>A0A7C2NWW3_9PLAN</name>
<evidence type="ECO:0000256" key="5">
    <source>
        <dbReference type="ARBA" id="ARBA00023002"/>
    </source>
</evidence>
<dbReference type="InterPro" id="IPR029014">
    <property type="entry name" value="NiFe-Hase_large"/>
</dbReference>
<feature type="binding site" evidence="6">
    <location>
        <position position="423"/>
    </location>
    <ligand>
        <name>Fe cation</name>
        <dbReference type="ChEBI" id="CHEBI:24875"/>
    </ligand>
</feature>
<feature type="binding site" evidence="6">
    <location>
        <position position="47"/>
    </location>
    <ligand>
        <name>Mg(2+)</name>
        <dbReference type="ChEBI" id="CHEBI:18420"/>
    </ligand>
</feature>
<dbReference type="SUPFAM" id="SSF56762">
    <property type="entry name" value="HydB/Nqo4-like"/>
    <property type="match status" value="1"/>
</dbReference>
<dbReference type="PANTHER" id="PTHR43600:SF2">
    <property type="entry name" value="F420-NON-REDUCING HYDROGENASE VHU SUBUNIT A"/>
    <property type="match status" value="1"/>
</dbReference>
<comment type="cofactor">
    <cofactor evidence="1 6">
        <name>Ni(2+)</name>
        <dbReference type="ChEBI" id="CHEBI:49786"/>
    </cofactor>
</comment>
<evidence type="ECO:0000256" key="4">
    <source>
        <dbReference type="ARBA" id="ARBA00022723"/>
    </source>
</evidence>
<comment type="caution">
    <text evidence="7">The sequence shown here is derived from an EMBL/GenBank/DDBJ whole genome shotgun (WGS) entry which is preliminary data.</text>
</comment>
<dbReference type="EMBL" id="DSOK01000204">
    <property type="protein sequence ID" value="HEN15231.1"/>
    <property type="molecule type" value="Genomic_DNA"/>
</dbReference>
<evidence type="ECO:0000256" key="1">
    <source>
        <dbReference type="ARBA" id="ARBA00001967"/>
    </source>
</evidence>
<feature type="binding site" evidence="6">
    <location>
        <position position="69"/>
    </location>
    <ligand>
        <name>Ni(2+)</name>
        <dbReference type="ChEBI" id="CHEBI:49786"/>
    </ligand>
</feature>
<keyword evidence="3 6" id="KW-0533">Nickel</keyword>
<dbReference type="GO" id="GO:0016151">
    <property type="term" value="F:nickel cation binding"/>
    <property type="evidence" value="ECO:0007669"/>
    <property type="project" value="InterPro"/>
</dbReference>
<keyword evidence="6" id="KW-0460">Magnesium</keyword>
<dbReference type="AlphaFoldDB" id="A0A7C2NWW3"/>
<dbReference type="PANTHER" id="PTHR43600">
    <property type="entry name" value="COENZYME F420 HYDROGENASE, SUBUNIT ALPHA"/>
    <property type="match status" value="1"/>
</dbReference>
<accession>A0A7C2NWW3</accession>
<feature type="binding site" evidence="6">
    <location>
        <position position="69"/>
    </location>
    <ligand>
        <name>Fe cation</name>
        <dbReference type="ChEBI" id="CHEBI:24875"/>
    </ligand>
</feature>
<evidence type="ECO:0000256" key="2">
    <source>
        <dbReference type="ARBA" id="ARBA00009292"/>
    </source>
</evidence>
<keyword evidence="6" id="KW-0408">Iron</keyword>
<feature type="binding site" evidence="6">
    <location>
        <position position="426"/>
    </location>
    <ligand>
        <name>Mg(2+)</name>
        <dbReference type="ChEBI" id="CHEBI:18420"/>
    </ligand>
</feature>
<reference evidence="7" key="1">
    <citation type="journal article" date="2020" name="mSystems">
        <title>Genome- and Community-Level Interaction Insights into Carbon Utilization and Element Cycling Functions of Hydrothermarchaeota in Hydrothermal Sediment.</title>
        <authorList>
            <person name="Zhou Z."/>
            <person name="Liu Y."/>
            <person name="Xu W."/>
            <person name="Pan J."/>
            <person name="Luo Z.H."/>
            <person name="Li M."/>
        </authorList>
    </citation>
    <scope>NUCLEOTIDE SEQUENCE [LARGE SCALE GENOMIC DNA]</scope>
    <source>
        <strain evidence="7">SpSt-339</strain>
    </source>
</reference>
<feature type="binding site" evidence="6">
    <location>
        <position position="66"/>
    </location>
    <ligand>
        <name>Ni(2+)</name>
        <dbReference type="ChEBI" id="CHEBI:49786"/>
    </ligand>
</feature>